<comment type="caution">
    <text evidence="1">The sequence shown here is derived from an EMBL/GenBank/DDBJ whole genome shotgun (WGS) entry which is preliminary data.</text>
</comment>
<dbReference type="InterPro" id="IPR036890">
    <property type="entry name" value="HATPase_C_sf"/>
</dbReference>
<dbReference type="EMBL" id="WLYK01000012">
    <property type="protein sequence ID" value="MTD16984.1"/>
    <property type="molecule type" value="Genomic_DNA"/>
</dbReference>
<evidence type="ECO:0000313" key="2">
    <source>
        <dbReference type="Proteomes" id="UP000460221"/>
    </source>
</evidence>
<keyword evidence="2" id="KW-1185">Reference proteome</keyword>
<organism evidence="1 2">
    <name type="scientific">Nakamurella alba</name>
    <dbReference type="NCBI Taxonomy" id="2665158"/>
    <lineage>
        <taxon>Bacteria</taxon>
        <taxon>Bacillati</taxon>
        <taxon>Actinomycetota</taxon>
        <taxon>Actinomycetes</taxon>
        <taxon>Nakamurellales</taxon>
        <taxon>Nakamurellaceae</taxon>
        <taxon>Nakamurella</taxon>
    </lineage>
</organism>
<gene>
    <name evidence="1" type="ORF">GIS00_23900</name>
</gene>
<evidence type="ECO:0008006" key="3">
    <source>
        <dbReference type="Google" id="ProtNLM"/>
    </source>
</evidence>
<proteinExistence type="predicted"/>
<dbReference type="RefSeq" id="WP_154770981.1">
    <property type="nucleotide sequence ID" value="NZ_WLYK01000012.1"/>
</dbReference>
<dbReference type="SUPFAM" id="SSF55874">
    <property type="entry name" value="ATPase domain of HSP90 chaperone/DNA topoisomerase II/histidine kinase"/>
    <property type="match status" value="1"/>
</dbReference>
<dbReference type="Proteomes" id="UP000460221">
    <property type="component" value="Unassembled WGS sequence"/>
</dbReference>
<dbReference type="NCBIfam" id="NF047352">
    <property type="entry name" value="P_loop_sacsin"/>
    <property type="match status" value="1"/>
</dbReference>
<name>A0A7K1FW01_9ACTN</name>
<protein>
    <recommendedName>
        <fullName evidence="3">ATP-binding protein</fullName>
    </recommendedName>
</protein>
<reference evidence="1 2" key="1">
    <citation type="submission" date="2019-11" db="EMBL/GenBank/DDBJ databases">
        <authorList>
            <person name="Jiang L.-Q."/>
        </authorList>
    </citation>
    <scope>NUCLEOTIDE SEQUENCE [LARGE SCALE GENOMIC DNA]</scope>
    <source>
        <strain evidence="1 2">YIM 132087</strain>
    </source>
</reference>
<sequence>MNRSADPSAVGPTGAADPFGTAQLRQAVLQAWTASPRRFREDANAEEALALGGYADRVIEELAANGVDAAVAAGVPAHLAIRVTAAAGGGAVLVVANTGAPLTADGVAALASLRASAKRGTADGVGQVGVGHFGVGFTAVSTISDHIVVRSTSGAVFFDRAATAALLDAADGDLRGEVQRRDGRVPTLRLPFALDTTDISAGVVTEVELAVPPDRLPDLQRVLDRLRAGGARDLFFSLPDLRRLEVRTPDGTLELAREDGPDGEVVLRSASGDAEAYRVVTRTGTIPPDLLADRPVEEQERTRWSLSWVLPAAPVASDVWDLPGERAATPVPPQLGAPMPTDERLTLPAGLVGTFPVEDTRRRLAPGPLTDHLMAEAVTGYLELVVSLPPDRRWDLVPGNGFPVGEVDGRLQSSVLEALRSAPVLVSTAGDPVTPDAASMVEGVGPAAAELLGQAVPGLVPEPDTAAGRAAARRLGIIRRSLSEAVAALAGLDRPAEFWSRLYELLADRSADDMAGVPVPLADGDRRIGARGTLLADDSLAEIATRVADLVPGLPLVHAAAAHRALLRWGAERAGADELLAAPAVLDRFADFRDGLDDAEPDPDELDDLAGVALDLAAAGGRGGALGVLVLTDADGLAWPAAELLLPGAVLADVLADDADLPEVHPDWTSRPAEVLLAAGLRSGFGIIETTLDDSFDPDDPRFAAVADLDRWWQQLPAGVATTGGTASLVADLDLVDEDRWPQALRMLAEGRDSRAALLTGVGDGPGYAAWWIGEHARFDGRRAGTWMRPGGTIPRGLYEDFPFTDDRSVAAAIGVPADLSEAVRQEPGDLLQRYADPARTVPPAAVPALTAAVVALVREDPDLPLPAFVRAVNGSAVPAEDAVVLDVPWYAGLLDPATVVPGGADPASVADLLDLRTASESAVRPGPGSSTTLDPGVLDRISTALGAGLPVLRAVDALTVSAGDRTVGVAFWPDGDGGWWVDGIEGACLASAWHTGHWTLRRTALAAALGRWTDLAVDDLGGSQGGQG</sequence>
<accession>A0A7K1FW01</accession>
<evidence type="ECO:0000313" key="1">
    <source>
        <dbReference type="EMBL" id="MTD16984.1"/>
    </source>
</evidence>
<dbReference type="AlphaFoldDB" id="A0A7K1FW01"/>